<dbReference type="RefSeq" id="WP_099873564.1">
    <property type="nucleotide sequence ID" value="NZ_CP024608.1"/>
</dbReference>
<organism evidence="1 2">
    <name type="scientific">Massilia violaceinigra</name>
    <dbReference type="NCBI Taxonomy" id="2045208"/>
    <lineage>
        <taxon>Bacteria</taxon>
        <taxon>Pseudomonadati</taxon>
        <taxon>Pseudomonadota</taxon>
        <taxon>Betaproteobacteria</taxon>
        <taxon>Burkholderiales</taxon>
        <taxon>Oxalobacteraceae</taxon>
        <taxon>Telluria group</taxon>
        <taxon>Massilia</taxon>
    </lineage>
</organism>
<evidence type="ECO:0000313" key="2">
    <source>
        <dbReference type="Proteomes" id="UP000229897"/>
    </source>
</evidence>
<accession>A0A2D2DEZ1</accession>
<dbReference type="AlphaFoldDB" id="A0A2D2DEZ1"/>
<evidence type="ECO:0000313" key="1">
    <source>
        <dbReference type="EMBL" id="ATQ73540.1"/>
    </source>
</evidence>
<protein>
    <submittedName>
        <fullName evidence="1">Uncharacterized protein</fullName>
    </submittedName>
</protein>
<reference evidence="1" key="1">
    <citation type="submission" date="2017-10" db="EMBL/GenBank/DDBJ databases">
        <title>Massilia psychrophilum sp. nov., a novel purple-pigmented bacterium isolated from Tianshan glacier, Xinjiang Municipality, China.</title>
        <authorList>
            <person name="Wang H."/>
        </authorList>
    </citation>
    <scope>NUCLEOTIDE SEQUENCE [LARGE SCALE GENOMIC DNA]</scope>
    <source>
        <strain evidence="1">B2</strain>
    </source>
</reference>
<dbReference type="EMBL" id="CP024608">
    <property type="protein sequence ID" value="ATQ73540.1"/>
    <property type="molecule type" value="Genomic_DNA"/>
</dbReference>
<dbReference type="Proteomes" id="UP000229897">
    <property type="component" value="Chromosome"/>
</dbReference>
<sequence length="65" mass="7163">MGRNPNDVAVTHVPGVIADETGRGVRAATAVAERPQAPQPSAFGIWKKRIPEDGVSYQHRLRDEW</sequence>
<dbReference type="OrthoDB" id="8779470at2"/>
<keyword evidence="2" id="KW-1185">Reference proteome</keyword>
<name>A0A2D2DEZ1_9BURK</name>
<gene>
    <name evidence="1" type="ORF">CR152_02715</name>
</gene>
<proteinExistence type="predicted"/>
<dbReference type="KEGG" id="mass:CR152_02715"/>